<reference evidence="2" key="1">
    <citation type="journal article" date="2021" name="Nat. Commun.">
        <title>Genomic analyses provide insights into spinach domestication and the genetic basis of agronomic traits.</title>
        <authorList>
            <person name="Cai X."/>
            <person name="Sun X."/>
            <person name="Xu C."/>
            <person name="Sun H."/>
            <person name="Wang X."/>
            <person name="Ge C."/>
            <person name="Zhang Z."/>
            <person name="Wang Q."/>
            <person name="Fei Z."/>
            <person name="Jiao C."/>
            <person name="Wang Q."/>
        </authorList>
    </citation>
    <scope>NUCLEOTIDE SEQUENCE [LARGE SCALE GENOMIC DNA]</scope>
    <source>
        <strain evidence="2">cv. Varoflay</strain>
    </source>
</reference>
<protein>
    <recommendedName>
        <fullName evidence="1">Reverse transcriptase zinc-binding domain-containing protein</fullName>
    </recommendedName>
</protein>
<gene>
    <name evidence="3" type="primary">LOC130461766</name>
</gene>
<dbReference type="RefSeq" id="XP_056685943.1">
    <property type="nucleotide sequence ID" value="XM_056829965.1"/>
</dbReference>
<evidence type="ECO:0000313" key="3">
    <source>
        <dbReference type="RefSeq" id="XP_056685943.1"/>
    </source>
</evidence>
<evidence type="ECO:0000259" key="1">
    <source>
        <dbReference type="Pfam" id="PF13966"/>
    </source>
</evidence>
<dbReference type="InterPro" id="IPR026960">
    <property type="entry name" value="RVT-Znf"/>
</dbReference>
<dbReference type="Pfam" id="PF13966">
    <property type="entry name" value="zf-RVT"/>
    <property type="match status" value="1"/>
</dbReference>
<dbReference type="Proteomes" id="UP000813463">
    <property type="component" value="Chromosome 5"/>
</dbReference>
<organism evidence="2 3">
    <name type="scientific">Spinacia oleracea</name>
    <name type="common">Spinach</name>
    <dbReference type="NCBI Taxonomy" id="3562"/>
    <lineage>
        <taxon>Eukaryota</taxon>
        <taxon>Viridiplantae</taxon>
        <taxon>Streptophyta</taxon>
        <taxon>Embryophyta</taxon>
        <taxon>Tracheophyta</taxon>
        <taxon>Spermatophyta</taxon>
        <taxon>Magnoliopsida</taxon>
        <taxon>eudicotyledons</taxon>
        <taxon>Gunneridae</taxon>
        <taxon>Pentapetalae</taxon>
        <taxon>Caryophyllales</taxon>
        <taxon>Chenopodiaceae</taxon>
        <taxon>Chenopodioideae</taxon>
        <taxon>Anserineae</taxon>
        <taxon>Spinacia</taxon>
    </lineage>
</organism>
<feature type="domain" description="Reverse transcriptase zinc-binding" evidence="1">
    <location>
        <begin position="53"/>
        <end position="137"/>
    </location>
</feature>
<name>A0ABM3QRG5_SPIOL</name>
<accession>A0ABM3QRG5</accession>
<dbReference type="PANTHER" id="PTHR33116">
    <property type="entry name" value="REVERSE TRANSCRIPTASE ZINC-BINDING DOMAIN-CONTAINING PROTEIN-RELATED-RELATED"/>
    <property type="match status" value="1"/>
</dbReference>
<dbReference type="PANTHER" id="PTHR33116:SF84">
    <property type="entry name" value="RNA-DIRECTED DNA POLYMERASE"/>
    <property type="match status" value="1"/>
</dbReference>
<reference evidence="3" key="2">
    <citation type="submission" date="2025-08" db="UniProtKB">
        <authorList>
            <consortium name="RefSeq"/>
        </authorList>
    </citation>
    <scope>IDENTIFICATION</scope>
    <source>
        <tissue evidence="3">Leaf</tissue>
    </source>
</reference>
<dbReference type="GeneID" id="130461766"/>
<sequence>MGKWVHSYYIKGRDIGSTHWPVNMSWPLRKILNAQNLVDNIGGWSAVCKNDVFSIKTMYHLLVGPSDKVSWRRIIFHNKASPKSLFISWLAVLGRLPTLDRLMKWKVVDTNVCPMCSCVPESVQHLFFECCYSAAVWSPVLVSLQFHRPASQLDNEVVQITRAAKRSGDRFKLLLMFFAECICSIWLQRNAKVFIKSCRSPHDLLRENKYRVACRTTDQQKSILLM</sequence>
<proteinExistence type="predicted"/>
<keyword evidence="2" id="KW-1185">Reference proteome</keyword>
<evidence type="ECO:0000313" key="2">
    <source>
        <dbReference type="Proteomes" id="UP000813463"/>
    </source>
</evidence>